<dbReference type="SUPFAM" id="SSF53474">
    <property type="entry name" value="alpha/beta-Hydrolases"/>
    <property type="match status" value="1"/>
</dbReference>
<dbReference type="PANTHER" id="PTHR16138">
    <property type="entry name" value="MYCOPHENOLIC ACID ACYL-GLUCURONIDE ESTERASE, MITOCHONDRIAL"/>
    <property type="match status" value="1"/>
</dbReference>
<keyword evidence="1" id="KW-0378">Hydrolase</keyword>
<dbReference type="AlphaFoldDB" id="A0A0B7N1H2"/>
<organism evidence="2 3">
    <name type="scientific">Parasitella parasitica</name>
    <dbReference type="NCBI Taxonomy" id="35722"/>
    <lineage>
        <taxon>Eukaryota</taxon>
        <taxon>Fungi</taxon>
        <taxon>Fungi incertae sedis</taxon>
        <taxon>Mucoromycota</taxon>
        <taxon>Mucoromycotina</taxon>
        <taxon>Mucoromycetes</taxon>
        <taxon>Mucorales</taxon>
        <taxon>Mucorineae</taxon>
        <taxon>Mucoraceae</taxon>
        <taxon>Parasitella</taxon>
    </lineage>
</organism>
<dbReference type="PANTHER" id="PTHR16138:SF7">
    <property type="entry name" value="PALMITOYL-PROTEIN THIOESTERASE ABHD10, MITOCHONDRIAL"/>
    <property type="match status" value="1"/>
</dbReference>
<sequence>MIPRNILKTANSKLTFAYRAPPTATAAVTVCFIPGFRSDFTASNKADYIFEFAVEHQLGFLSWNHSRHGSVVDWYRDGLELIEKHPVDYIVGASMGLWIALLISRAVPVKGIVGIGGGVDFTERWLREQVPSECLSDRENVWRKPSAYDGSGYYDIRIDFLLNSRPALLLTKPQAVFKCPQVQLIHGANDYDAPIDTARQLYKYLLKHRVGKVSLIEVVDGDHRLSRSQDLALVGQTLQNIIAF</sequence>
<evidence type="ECO:0000256" key="1">
    <source>
        <dbReference type="ARBA" id="ARBA00022801"/>
    </source>
</evidence>
<reference evidence="2 3" key="1">
    <citation type="submission" date="2014-09" db="EMBL/GenBank/DDBJ databases">
        <authorList>
            <person name="Ellenberger Sabrina"/>
        </authorList>
    </citation>
    <scope>NUCLEOTIDE SEQUENCE [LARGE SCALE GENOMIC DNA]</scope>
    <source>
        <strain evidence="2 3">CBS 412.66</strain>
    </source>
</reference>
<gene>
    <name evidence="2" type="primary">PARPA_02836.1 scaffold 5421</name>
</gene>
<dbReference type="OrthoDB" id="408373at2759"/>
<dbReference type="InterPro" id="IPR052382">
    <property type="entry name" value="ABHD10_acyl-thioesterase"/>
</dbReference>
<accession>A0A0B7N1H2</accession>
<dbReference type="Gene3D" id="3.40.50.1820">
    <property type="entry name" value="alpha/beta hydrolase"/>
    <property type="match status" value="1"/>
</dbReference>
<dbReference type="InterPro" id="IPR029058">
    <property type="entry name" value="AB_hydrolase_fold"/>
</dbReference>
<dbReference type="STRING" id="35722.A0A0B7N1H2"/>
<dbReference type="Proteomes" id="UP000054107">
    <property type="component" value="Unassembled WGS sequence"/>
</dbReference>
<dbReference type="GO" id="GO:0004553">
    <property type="term" value="F:hydrolase activity, hydrolyzing O-glycosyl compounds"/>
    <property type="evidence" value="ECO:0007669"/>
    <property type="project" value="TreeGrafter"/>
</dbReference>
<keyword evidence="3" id="KW-1185">Reference proteome</keyword>
<name>A0A0B7N1H2_9FUNG</name>
<evidence type="ECO:0000313" key="2">
    <source>
        <dbReference type="EMBL" id="CEP09350.1"/>
    </source>
</evidence>
<evidence type="ECO:0000313" key="3">
    <source>
        <dbReference type="Proteomes" id="UP000054107"/>
    </source>
</evidence>
<dbReference type="EMBL" id="LN721430">
    <property type="protein sequence ID" value="CEP09350.1"/>
    <property type="molecule type" value="Genomic_DNA"/>
</dbReference>
<evidence type="ECO:0008006" key="4">
    <source>
        <dbReference type="Google" id="ProtNLM"/>
    </source>
</evidence>
<protein>
    <recommendedName>
        <fullName evidence="4">Peptidase S9 prolyl oligopeptidase catalytic domain-containing protein</fullName>
    </recommendedName>
</protein>
<proteinExistence type="predicted"/>